<gene>
    <name evidence="2" type="ORF">P7K49_021732</name>
</gene>
<organism evidence="2 3">
    <name type="scientific">Saguinus oedipus</name>
    <name type="common">Cotton-top tamarin</name>
    <name type="synonym">Oedipomidas oedipus</name>
    <dbReference type="NCBI Taxonomy" id="9490"/>
    <lineage>
        <taxon>Eukaryota</taxon>
        <taxon>Metazoa</taxon>
        <taxon>Chordata</taxon>
        <taxon>Craniata</taxon>
        <taxon>Vertebrata</taxon>
        <taxon>Euteleostomi</taxon>
        <taxon>Mammalia</taxon>
        <taxon>Eutheria</taxon>
        <taxon>Euarchontoglires</taxon>
        <taxon>Primates</taxon>
        <taxon>Haplorrhini</taxon>
        <taxon>Platyrrhini</taxon>
        <taxon>Cebidae</taxon>
        <taxon>Callitrichinae</taxon>
        <taxon>Saguinus</taxon>
    </lineage>
</organism>
<dbReference type="EMBL" id="JASSZA010000010">
    <property type="protein sequence ID" value="KAK2100384.1"/>
    <property type="molecule type" value="Genomic_DNA"/>
</dbReference>
<protein>
    <submittedName>
        <fullName evidence="2">Uncharacterized protein</fullName>
    </submittedName>
</protein>
<evidence type="ECO:0000313" key="2">
    <source>
        <dbReference type="EMBL" id="KAK2100384.1"/>
    </source>
</evidence>
<keyword evidence="3" id="KW-1185">Reference proteome</keyword>
<evidence type="ECO:0000256" key="1">
    <source>
        <dbReference type="SAM" id="MobiDB-lite"/>
    </source>
</evidence>
<comment type="caution">
    <text evidence="2">The sequence shown here is derived from an EMBL/GenBank/DDBJ whole genome shotgun (WGS) entry which is preliminary data.</text>
</comment>
<sequence length="80" mass="8574">MEAESTNSAARRLCHLLEANDLAELLQNLRPKGSVSPRPMGGEFRLPVQCNDLPVSPATALEHARTGQGVPPCKTGTRPL</sequence>
<name>A0ABQ9UTG5_SAGOE</name>
<proteinExistence type="predicted"/>
<reference evidence="2 3" key="1">
    <citation type="submission" date="2023-05" db="EMBL/GenBank/DDBJ databases">
        <title>B98-5 Cell Line De Novo Hybrid Assembly: An Optical Mapping Approach.</title>
        <authorList>
            <person name="Kananen K."/>
            <person name="Auerbach J.A."/>
            <person name="Kautto E."/>
            <person name="Blachly J.S."/>
        </authorList>
    </citation>
    <scope>NUCLEOTIDE SEQUENCE [LARGE SCALE GENOMIC DNA]</scope>
    <source>
        <strain evidence="2">B95-8</strain>
        <tissue evidence="2">Cell line</tissue>
    </source>
</reference>
<evidence type="ECO:0000313" key="3">
    <source>
        <dbReference type="Proteomes" id="UP001266305"/>
    </source>
</evidence>
<accession>A0ABQ9UTG5</accession>
<feature type="region of interest" description="Disordered" evidence="1">
    <location>
        <begin position="61"/>
        <end position="80"/>
    </location>
</feature>
<dbReference type="Proteomes" id="UP001266305">
    <property type="component" value="Unassembled WGS sequence"/>
</dbReference>